<dbReference type="KEGG" id="pmj:P9211_06521"/>
<name>A9B9S1_PROM4</name>
<dbReference type="EMBL" id="CP000878">
    <property type="protein sequence ID" value="ABX08583.1"/>
    <property type="molecule type" value="Genomic_DNA"/>
</dbReference>
<organism evidence="1 2">
    <name type="scientific">Prochlorococcus marinus (strain MIT 9211)</name>
    <dbReference type="NCBI Taxonomy" id="93059"/>
    <lineage>
        <taxon>Bacteria</taxon>
        <taxon>Bacillati</taxon>
        <taxon>Cyanobacteriota</taxon>
        <taxon>Cyanophyceae</taxon>
        <taxon>Synechococcales</taxon>
        <taxon>Prochlorococcaceae</taxon>
        <taxon>Prochlorococcus</taxon>
    </lineage>
</organism>
<reference evidence="1 2" key="1">
    <citation type="journal article" date="2007" name="PLoS Genet.">
        <title>Patterns and implications of gene gain and loss in the evolution of Prochlorococcus.</title>
        <authorList>
            <person name="Kettler G.C."/>
            <person name="Martiny A.C."/>
            <person name="Huang K."/>
            <person name="Zucker J."/>
            <person name="Coleman M.L."/>
            <person name="Rodrigue S."/>
            <person name="Chen F."/>
            <person name="Lapidus A."/>
            <person name="Ferriera S."/>
            <person name="Johnson J."/>
            <person name="Steglich C."/>
            <person name="Church G.M."/>
            <person name="Richardson P."/>
            <person name="Chisholm S.W."/>
        </authorList>
    </citation>
    <scope>NUCLEOTIDE SEQUENCE [LARGE SCALE GENOMIC DNA]</scope>
    <source>
        <strain evidence="2">MIT 9211</strain>
    </source>
</reference>
<gene>
    <name evidence="1" type="ordered locus">P9211_06521</name>
</gene>
<sequence>MLIFSRKSRLLKRRSNPPERVDKQIIFDKDSNNLKLSDFQKWLLNYDQVNDPKILSKRLKPAFEADNWNLLDPLVYSQWSKDHWGI</sequence>
<protein>
    <submittedName>
        <fullName evidence="1">Uncharacterized protein</fullName>
    </submittedName>
</protein>
<accession>A9B9S1</accession>
<evidence type="ECO:0000313" key="2">
    <source>
        <dbReference type="Proteomes" id="UP000000788"/>
    </source>
</evidence>
<keyword evidence="2" id="KW-1185">Reference proteome</keyword>
<evidence type="ECO:0000313" key="1">
    <source>
        <dbReference type="EMBL" id="ABX08583.1"/>
    </source>
</evidence>
<dbReference type="HOGENOM" id="CLU_2495372_0_0_3"/>
<dbReference type="RefSeq" id="WP_012195205.1">
    <property type="nucleotide sequence ID" value="NC_009976.1"/>
</dbReference>
<proteinExistence type="predicted"/>
<dbReference type="Proteomes" id="UP000000788">
    <property type="component" value="Chromosome"/>
</dbReference>
<dbReference type="AlphaFoldDB" id="A9B9S1"/>